<comment type="caution">
    <text evidence="1">The sequence shown here is derived from an EMBL/GenBank/DDBJ whole genome shotgun (WGS) entry which is preliminary data.</text>
</comment>
<evidence type="ECO:0000313" key="2">
    <source>
        <dbReference type="Proteomes" id="UP001187192"/>
    </source>
</evidence>
<dbReference type="AlphaFoldDB" id="A0AA88D0G7"/>
<keyword evidence="2" id="KW-1185">Reference proteome</keyword>
<sequence length="67" mass="7403">MQSPGVEGVLAVGSEREALAIVEIQEVPHTNATSDMGLGLLAVARSRTVGACRRELFCIHRRYFRYI</sequence>
<protein>
    <submittedName>
        <fullName evidence="1">Uncharacterized protein</fullName>
    </submittedName>
</protein>
<evidence type="ECO:0000313" key="1">
    <source>
        <dbReference type="EMBL" id="GMN37736.1"/>
    </source>
</evidence>
<dbReference type="EMBL" id="BTGU01002426">
    <property type="protein sequence ID" value="GMN37736.1"/>
    <property type="molecule type" value="Genomic_DNA"/>
</dbReference>
<dbReference type="Gramene" id="FCD_00015184-RA">
    <property type="protein sequence ID" value="FCD_00015184-RA:cds"/>
    <property type="gene ID" value="FCD_00015184"/>
</dbReference>
<proteinExistence type="predicted"/>
<accession>A0AA88D0G7</accession>
<dbReference type="Proteomes" id="UP001187192">
    <property type="component" value="Unassembled WGS sequence"/>
</dbReference>
<organism evidence="1 2">
    <name type="scientific">Ficus carica</name>
    <name type="common">Common fig</name>
    <dbReference type="NCBI Taxonomy" id="3494"/>
    <lineage>
        <taxon>Eukaryota</taxon>
        <taxon>Viridiplantae</taxon>
        <taxon>Streptophyta</taxon>
        <taxon>Embryophyta</taxon>
        <taxon>Tracheophyta</taxon>
        <taxon>Spermatophyta</taxon>
        <taxon>Magnoliopsida</taxon>
        <taxon>eudicotyledons</taxon>
        <taxon>Gunneridae</taxon>
        <taxon>Pentapetalae</taxon>
        <taxon>rosids</taxon>
        <taxon>fabids</taxon>
        <taxon>Rosales</taxon>
        <taxon>Moraceae</taxon>
        <taxon>Ficeae</taxon>
        <taxon>Ficus</taxon>
    </lineage>
</organism>
<gene>
    <name evidence="1" type="ORF">TIFTF001_042679</name>
</gene>
<name>A0AA88D0G7_FICCA</name>
<reference evidence="1" key="1">
    <citation type="submission" date="2023-07" db="EMBL/GenBank/DDBJ databases">
        <title>draft genome sequence of fig (Ficus carica).</title>
        <authorList>
            <person name="Takahashi T."/>
            <person name="Nishimura K."/>
        </authorList>
    </citation>
    <scope>NUCLEOTIDE SEQUENCE</scope>
</reference>